<sequence>MQETVAVKRFTSRYDDAAASRTLGHAGRQRRRRPTLAPDAATT</sequence>
<evidence type="ECO:0000313" key="5">
    <source>
        <dbReference type="Proteomes" id="UP001288320"/>
    </source>
</evidence>
<evidence type="ECO:0000313" key="2">
    <source>
        <dbReference type="EMBL" id="MDY5141110.1"/>
    </source>
</evidence>
<gene>
    <name evidence="2" type="ORF">R6G74_07280</name>
    <name evidence="3" type="ORF">R6P33_02665</name>
</gene>
<evidence type="ECO:0000313" key="3">
    <source>
        <dbReference type="EMBL" id="MDY5145929.1"/>
    </source>
</evidence>
<dbReference type="Proteomes" id="UP001284901">
    <property type="component" value="Unassembled WGS sequence"/>
</dbReference>
<protein>
    <submittedName>
        <fullName evidence="2">Uncharacterized protein</fullName>
    </submittedName>
</protein>
<organism evidence="2 5">
    <name type="scientific">Actinotignum timonense</name>
    <dbReference type="NCBI Taxonomy" id="1870995"/>
    <lineage>
        <taxon>Bacteria</taxon>
        <taxon>Bacillati</taxon>
        <taxon>Actinomycetota</taxon>
        <taxon>Actinomycetes</taxon>
        <taxon>Actinomycetales</taxon>
        <taxon>Actinomycetaceae</taxon>
        <taxon>Actinotignum</taxon>
    </lineage>
</organism>
<keyword evidence="4" id="KW-1185">Reference proteome</keyword>
<accession>A0AAW9HLE0</accession>
<feature type="region of interest" description="Disordered" evidence="1">
    <location>
        <begin position="1"/>
        <end position="43"/>
    </location>
</feature>
<proteinExistence type="predicted"/>
<reference evidence="2 4" key="1">
    <citation type="submission" date="2023-10" db="EMBL/GenBank/DDBJ databases">
        <title>Whole Genome based description of the genera Actinobaculum and Actinotignum reveals a complex phylogenetic relationship within the species included in the genus Actinotignum.</title>
        <authorList>
            <person name="Jensen C.S."/>
            <person name="Dargis R."/>
            <person name="Kemp M."/>
            <person name="Christensen J.J."/>
        </authorList>
    </citation>
    <scope>NUCLEOTIDE SEQUENCE</scope>
    <source>
        <strain evidence="3 4">SLA_B089</strain>
        <strain evidence="2">SLA_B245</strain>
    </source>
</reference>
<dbReference type="AlphaFoldDB" id="A0AAW9HLE0"/>
<dbReference type="RefSeq" id="WP_257960040.1">
    <property type="nucleotide sequence ID" value="NZ_CAUPFC010000020.1"/>
</dbReference>
<dbReference type="EMBL" id="JAWNFY010000005">
    <property type="protein sequence ID" value="MDY5145929.1"/>
    <property type="molecule type" value="Genomic_DNA"/>
</dbReference>
<name>A0AAW9HLE0_9ACTO</name>
<dbReference type="GeneID" id="92814558"/>
<evidence type="ECO:0000313" key="4">
    <source>
        <dbReference type="Proteomes" id="UP001284901"/>
    </source>
</evidence>
<evidence type="ECO:0000256" key="1">
    <source>
        <dbReference type="SAM" id="MobiDB-lite"/>
    </source>
</evidence>
<dbReference type="EMBL" id="JAWNFV010000015">
    <property type="protein sequence ID" value="MDY5141110.1"/>
    <property type="molecule type" value="Genomic_DNA"/>
</dbReference>
<dbReference type="Proteomes" id="UP001288320">
    <property type="component" value="Unassembled WGS sequence"/>
</dbReference>
<comment type="caution">
    <text evidence="2">The sequence shown here is derived from an EMBL/GenBank/DDBJ whole genome shotgun (WGS) entry which is preliminary data.</text>
</comment>